<comment type="caution">
    <text evidence="8">The sequence shown here is derived from an EMBL/GenBank/DDBJ whole genome shotgun (WGS) entry which is preliminary data.</text>
</comment>
<evidence type="ECO:0000256" key="6">
    <source>
        <dbReference type="ARBA" id="ARBA00023160"/>
    </source>
</evidence>
<dbReference type="PANTHER" id="PTHR20863:SF76">
    <property type="entry name" value="CARRIER DOMAIN-CONTAINING PROTEIN"/>
    <property type="match status" value="1"/>
</dbReference>
<dbReference type="GO" id="GO:0009245">
    <property type="term" value="P:lipid A biosynthetic process"/>
    <property type="evidence" value="ECO:0007669"/>
    <property type="project" value="TreeGrafter"/>
</dbReference>
<accession>A0A7W7LRR2</accession>
<dbReference type="GO" id="GO:0016020">
    <property type="term" value="C:membrane"/>
    <property type="evidence" value="ECO:0007669"/>
    <property type="project" value="GOC"/>
</dbReference>
<gene>
    <name evidence="8" type="ORF">FHS39_004277</name>
</gene>
<dbReference type="AlphaFoldDB" id="A0A7W7LRR2"/>
<evidence type="ECO:0000313" key="8">
    <source>
        <dbReference type="EMBL" id="MBB4895210.1"/>
    </source>
</evidence>
<dbReference type="Gene3D" id="1.10.1200.10">
    <property type="entry name" value="ACP-like"/>
    <property type="match status" value="1"/>
</dbReference>
<dbReference type="PROSITE" id="PS50075">
    <property type="entry name" value="CARRIER"/>
    <property type="match status" value="1"/>
</dbReference>
<dbReference type="SUPFAM" id="SSF47336">
    <property type="entry name" value="ACP-like"/>
    <property type="match status" value="1"/>
</dbReference>
<dbReference type="RefSeq" id="WP_184351005.1">
    <property type="nucleotide sequence ID" value="NZ_JACHJH010000006.1"/>
</dbReference>
<keyword evidence="5" id="KW-0443">Lipid metabolism</keyword>
<dbReference type="PANTHER" id="PTHR20863">
    <property type="entry name" value="ACYL CARRIER PROTEIN"/>
    <property type="match status" value="1"/>
</dbReference>
<evidence type="ECO:0000256" key="1">
    <source>
        <dbReference type="ARBA" id="ARBA00022450"/>
    </source>
</evidence>
<keyword evidence="9" id="KW-1185">Reference proteome</keyword>
<keyword evidence="3" id="KW-0597">Phosphoprotein</keyword>
<evidence type="ECO:0000256" key="4">
    <source>
        <dbReference type="ARBA" id="ARBA00022832"/>
    </source>
</evidence>
<organism evidence="8 9">
    <name type="scientific">Streptomyces olivoverticillatus</name>
    <dbReference type="NCBI Taxonomy" id="66427"/>
    <lineage>
        <taxon>Bacteria</taxon>
        <taxon>Bacillati</taxon>
        <taxon>Actinomycetota</taxon>
        <taxon>Actinomycetes</taxon>
        <taxon>Kitasatosporales</taxon>
        <taxon>Streptomycetaceae</taxon>
        <taxon>Streptomyces</taxon>
    </lineage>
</organism>
<keyword evidence="1" id="KW-0596">Phosphopantetheine</keyword>
<evidence type="ECO:0000256" key="5">
    <source>
        <dbReference type="ARBA" id="ARBA00023098"/>
    </source>
</evidence>
<keyword evidence="6" id="KW-0275">Fatty acid biosynthesis</keyword>
<dbReference type="InterPro" id="IPR009081">
    <property type="entry name" value="PP-bd_ACP"/>
</dbReference>
<evidence type="ECO:0000256" key="2">
    <source>
        <dbReference type="ARBA" id="ARBA00022516"/>
    </source>
</evidence>
<dbReference type="GO" id="GO:0000036">
    <property type="term" value="F:acyl carrier activity"/>
    <property type="evidence" value="ECO:0007669"/>
    <property type="project" value="TreeGrafter"/>
</dbReference>
<dbReference type="Proteomes" id="UP000556084">
    <property type="component" value="Unassembled WGS sequence"/>
</dbReference>
<dbReference type="InterPro" id="IPR036736">
    <property type="entry name" value="ACP-like_sf"/>
</dbReference>
<evidence type="ECO:0000256" key="3">
    <source>
        <dbReference type="ARBA" id="ARBA00022553"/>
    </source>
</evidence>
<reference evidence="8 9" key="1">
    <citation type="submission" date="2020-08" db="EMBL/GenBank/DDBJ databases">
        <title>Genomic Encyclopedia of Type Strains, Phase III (KMG-III): the genomes of soil and plant-associated and newly described type strains.</title>
        <authorList>
            <person name="Whitman W."/>
        </authorList>
    </citation>
    <scope>NUCLEOTIDE SEQUENCE [LARGE SCALE GENOMIC DNA]</scope>
    <source>
        <strain evidence="8 9">CECT 3266</strain>
    </source>
</reference>
<name>A0A7W7LRR2_9ACTN</name>
<protein>
    <submittedName>
        <fullName evidence="8">Acyl carrier protein</fullName>
    </submittedName>
</protein>
<dbReference type="GO" id="GO:0000035">
    <property type="term" value="F:acyl binding"/>
    <property type="evidence" value="ECO:0007669"/>
    <property type="project" value="TreeGrafter"/>
</dbReference>
<evidence type="ECO:0000259" key="7">
    <source>
        <dbReference type="PROSITE" id="PS50075"/>
    </source>
</evidence>
<dbReference type="GO" id="GO:0005829">
    <property type="term" value="C:cytosol"/>
    <property type="evidence" value="ECO:0007669"/>
    <property type="project" value="TreeGrafter"/>
</dbReference>
<sequence>MREFTVTDFQRNVDACVGVEDSIVFDDTTLDVEFAELGLDSLAVYEIMTRLEEDLGFPIPDEDLDDLKTVGGVLTYVRRRLAEV</sequence>
<evidence type="ECO:0000313" key="9">
    <source>
        <dbReference type="Proteomes" id="UP000556084"/>
    </source>
</evidence>
<keyword evidence="2" id="KW-0444">Lipid biosynthesis</keyword>
<dbReference type="Pfam" id="PF00550">
    <property type="entry name" value="PP-binding"/>
    <property type="match status" value="1"/>
</dbReference>
<proteinExistence type="predicted"/>
<feature type="domain" description="Carrier" evidence="7">
    <location>
        <begin position="3"/>
        <end position="81"/>
    </location>
</feature>
<keyword evidence="4" id="KW-0276">Fatty acid metabolism</keyword>
<dbReference type="InterPro" id="IPR003231">
    <property type="entry name" value="ACP"/>
</dbReference>
<dbReference type="EMBL" id="JACHJH010000006">
    <property type="protein sequence ID" value="MBB4895210.1"/>
    <property type="molecule type" value="Genomic_DNA"/>
</dbReference>